<comment type="caution">
    <text evidence="1">The sequence shown here is derived from an EMBL/GenBank/DDBJ whole genome shotgun (WGS) entry which is preliminary data.</text>
</comment>
<dbReference type="Proteomes" id="UP000765507">
    <property type="component" value="Unassembled WGS sequence"/>
</dbReference>
<gene>
    <name evidence="1" type="ORF">G0U57_014789</name>
</gene>
<proteinExistence type="predicted"/>
<sequence>MRKVTLMALCDELAPALRRKDTRMRAALALEKHVVIALWKLATPDCYRSVANQFGVGKSTIGLVLMQVCRAINRILLRKTMTLGNVREVVDGFAQMGFPNCRGAIDSTHVPVLAPDHLATKYINRKGYF</sequence>
<dbReference type="AlphaFoldDB" id="A0A8T1T2S3"/>
<keyword evidence="2" id="KW-1185">Reference proteome</keyword>
<feature type="non-terminal residue" evidence="1">
    <location>
        <position position="129"/>
    </location>
</feature>
<reference evidence="1 2" key="1">
    <citation type="journal article" date="2020" name="G3 (Bethesda)">
        <title>Draft Genome of the Common Snapping Turtle, Chelydra serpentina, a Model for Phenotypic Plasticity in Reptiles.</title>
        <authorList>
            <person name="Das D."/>
            <person name="Singh S.K."/>
            <person name="Bierstedt J."/>
            <person name="Erickson A."/>
            <person name="Galli G.L.J."/>
            <person name="Crossley D.A. 2nd"/>
            <person name="Rhen T."/>
        </authorList>
    </citation>
    <scope>NUCLEOTIDE SEQUENCE [LARGE SCALE GENOMIC DNA]</scope>
    <source>
        <strain evidence="1">KW</strain>
    </source>
</reference>
<evidence type="ECO:0000313" key="1">
    <source>
        <dbReference type="EMBL" id="KAG6935581.1"/>
    </source>
</evidence>
<protein>
    <recommendedName>
        <fullName evidence="3">DDE Tnp4 domain-containing protein</fullName>
    </recommendedName>
</protein>
<dbReference type="EMBL" id="JAHGAV010000043">
    <property type="protein sequence ID" value="KAG6935581.1"/>
    <property type="molecule type" value="Genomic_DNA"/>
</dbReference>
<dbReference type="OrthoDB" id="1912480at2759"/>
<organism evidence="1 2">
    <name type="scientific">Chelydra serpentina</name>
    <name type="common">Snapping turtle</name>
    <name type="synonym">Testudo serpentina</name>
    <dbReference type="NCBI Taxonomy" id="8475"/>
    <lineage>
        <taxon>Eukaryota</taxon>
        <taxon>Metazoa</taxon>
        <taxon>Chordata</taxon>
        <taxon>Craniata</taxon>
        <taxon>Vertebrata</taxon>
        <taxon>Euteleostomi</taxon>
        <taxon>Archelosauria</taxon>
        <taxon>Testudinata</taxon>
        <taxon>Testudines</taxon>
        <taxon>Cryptodira</taxon>
        <taxon>Durocryptodira</taxon>
        <taxon>Americhelydia</taxon>
        <taxon>Chelydroidea</taxon>
        <taxon>Chelydridae</taxon>
        <taxon>Chelydra</taxon>
    </lineage>
</organism>
<evidence type="ECO:0000313" key="2">
    <source>
        <dbReference type="Proteomes" id="UP000765507"/>
    </source>
</evidence>
<evidence type="ECO:0008006" key="3">
    <source>
        <dbReference type="Google" id="ProtNLM"/>
    </source>
</evidence>
<name>A0A8T1T2S3_CHESE</name>
<accession>A0A8T1T2S3</accession>